<dbReference type="Gene3D" id="3.30.450.20">
    <property type="entry name" value="PAS domain"/>
    <property type="match status" value="1"/>
</dbReference>
<dbReference type="GO" id="GO:0005886">
    <property type="term" value="C:plasma membrane"/>
    <property type="evidence" value="ECO:0007669"/>
    <property type="project" value="UniProtKB-SubCell"/>
</dbReference>
<dbReference type="InterPro" id="IPR003660">
    <property type="entry name" value="HAMP_dom"/>
</dbReference>
<keyword evidence="16" id="KW-1185">Reference proteome</keyword>
<sequence>MRLNAPVNNTERTLDDGKTIVSTTDLQGRITYANPYFVEVSGYSKEELLGAPHNILRHPDMPAAAFADLWTTIKAGKPWTGVVKNRCKNGDYYWVFANVTPVIENGNPVGYLSVRTKPSRAQVSAADALYRQVAAGMPLRLRQGEVLSGGFGAAIARAMDLSLRGRIAVTLSLIIAALAVFGWTAWSSDGLARAGLNGWGAGFAAAVAVVTAAFWFHLERHVIAPMQQALKAALCMAGGDMTVNVETKLTGDAGQLLRALRQMNINLRSVIGDVRGNFEAMQKATHDIVEGNVDLSGRSDSQAAVLEETAASMEQLAATVQSNAERSTRGNELAAAALAVAEKGGAVMQQVVATIADISNSSAKISDIVSIINGIASQTNLLALNAAVEAARAGEAGRGFAVVATEVRNLAQRSASAASEIKQLIDVSSSKVSAGTTLARDAGETMKDIIRSVSSVTSIMGEVSAASIEQSVGIGEVNRAVAQMDEVTQKNAELVESSARATEGLDDSASTLMEALAIFKVGSRSNAAGRRAPPSRIRRAA</sequence>
<evidence type="ECO:0000256" key="9">
    <source>
        <dbReference type="ARBA" id="ARBA00029447"/>
    </source>
</evidence>
<feature type="domain" description="Methyl-accepting transducer" evidence="12">
    <location>
        <begin position="277"/>
        <end position="506"/>
    </location>
</feature>
<evidence type="ECO:0000256" key="2">
    <source>
        <dbReference type="ARBA" id="ARBA00022475"/>
    </source>
</evidence>
<evidence type="ECO:0000256" key="6">
    <source>
        <dbReference type="ARBA" id="ARBA00022692"/>
    </source>
</evidence>
<keyword evidence="5" id="KW-0997">Cell inner membrane</keyword>
<evidence type="ECO:0000256" key="3">
    <source>
        <dbReference type="ARBA" id="ARBA00022481"/>
    </source>
</evidence>
<keyword evidence="7 11" id="KW-1133">Transmembrane helix</keyword>
<keyword evidence="10" id="KW-0807">Transducer</keyword>
<evidence type="ECO:0000313" key="15">
    <source>
        <dbReference type="EMBL" id="RDV01353.1"/>
    </source>
</evidence>
<comment type="similarity">
    <text evidence="9">Belongs to the methyl-accepting chemotaxis (MCP) protein family.</text>
</comment>
<dbReference type="CDD" id="cd11386">
    <property type="entry name" value="MCP_signal"/>
    <property type="match status" value="1"/>
</dbReference>
<organism evidence="15 16">
    <name type="scientific">Undibacter mobilis</name>
    <dbReference type="NCBI Taxonomy" id="2292256"/>
    <lineage>
        <taxon>Bacteria</taxon>
        <taxon>Pseudomonadati</taxon>
        <taxon>Pseudomonadota</taxon>
        <taxon>Alphaproteobacteria</taxon>
        <taxon>Hyphomicrobiales</taxon>
        <taxon>Nitrobacteraceae</taxon>
        <taxon>Undibacter</taxon>
    </lineage>
</organism>
<feature type="domain" description="PAS" evidence="13">
    <location>
        <begin position="6"/>
        <end position="50"/>
    </location>
</feature>
<proteinExistence type="inferred from homology"/>
<evidence type="ECO:0000259" key="12">
    <source>
        <dbReference type="PROSITE" id="PS50111"/>
    </source>
</evidence>
<dbReference type="InterPro" id="IPR000014">
    <property type="entry name" value="PAS"/>
</dbReference>
<dbReference type="PROSITE" id="PS50885">
    <property type="entry name" value="HAMP"/>
    <property type="match status" value="1"/>
</dbReference>
<dbReference type="FunFam" id="1.10.287.950:FF:000001">
    <property type="entry name" value="Methyl-accepting chemotaxis sensory transducer"/>
    <property type="match status" value="1"/>
</dbReference>
<dbReference type="SMART" id="SM00091">
    <property type="entry name" value="PAS"/>
    <property type="match status" value="1"/>
</dbReference>
<dbReference type="InterPro" id="IPR001610">
    <property type="entry name" value="PAC"/>
</dbReference>
<dbReference type="GO" id="GO:0052131">
    <property type="term" value="P:positive aerotaxis"/>
    <property type="evidence" value="ECO:0007669"/>
    <property type="project" value="UniProtKB-ARBA"/>
</dbReference>
<dbReference type="GO" id="GO:0007165">
    <property type="term" value="P:signal transduction"/>
    <property type="evidence" value="ECO:0007669"/>
    <property type="project" value="UniProtKB-KW"/>
</dbReference>
<accession>A0A371B1M1</accession>
<comment type="subcellular location">
    <subcellularLocation>
        <location evidence="1">Cell inner membrane</location>
        <topology evidence="1">Multi-pass membrane protein</topology>
    </subcellularLocation>
</comment>
<evidence type="ECO:0000256" key="10">
    <source>
        <dbReference type="PROSITE-ProRule" id="PRU00284"/>
    </source>
</evidence>
<reference evidence="16" key="1">
    <citation type="submission" date="2018-08" db="EMBL/GenBank/DDBJ databases">
        <authorList>
            <person name="Kim S.-J."/>
            <person name="Jung G.-Y."/>
        </authorList>
    </citation>
    <scope>NUCLEOTIDE SEQUENCE [LARGE SCALE GENOMIC DNA]</scope>
    <source>
        <strain evidence="16">GY_H</strain>
    </source>
</reference>
<gene>
    <name evidence="15" type="ORF">DXH78_19210</name>
</gene>
<evidence type="ECO:0000259" key="14">
    <source>
        <dbReference type="PROSITE" id="PS50885"/>
    </source>
</evidence>
<dbReference type="GO" id="GO:0004888">
    <property type="term" value="F:transmembrane signaling receptor activity"/>
    <property type="evidence" value="ECO:0007669"/>
    <property type="project" value="TreeGrafter"/>
</dbReference>
<evidence type="ECO:0000256" key="4">
    <source>
        <dbReference type="ARBA" id="ARBA00022500"/>
    </source>
</evidence>
<evidence type="ECO:0000256" key="1">
    <source>
        <dbReference type="ARBA" id="ARBA00004429"/>
    </source>
</evidence>
<dbReference type="Gene3D" id="1.10.287.950">
    <property type="entry name" value="Methyl-accepting chemotaxis protein"/>
    <property type="match status" value="1"/>
</dbReference>
<evidence type="ECO:0000313" key="16">
    <source>
        <dbReference type="Proteomes" id="UP000263993"/>
    </source>
</evidence>
<dbReference type="FunFam" id="3.30.450.20:FF:000046">
    <property type="entry name" value="Aerotaxis sensor receptor"/>
    <property type="match status" value="1"/>
</dbReference>
<dbReference type="SMART" id="SM00086">
    <property type="entry name" value="PAC"/>
    <property type="match status" value="1"/>
</dbReference>
<dbReference type="CDD" id="cd00130">
    <property type="entry name" value="PAS"/>
    <property type="match status" value="1"/>
</dbReference>
<dbReference type="PANTHER" id="PTHR43531">
    <property type="entry name" value="PROTEIN ICFG"/>
    <property type="match status" value="1"/>
</dbReference>
<dbReference type="Pfam" id="PF08447">
    <property type="entry name" value="PAS_3"/>
    <property type="match status" value="1"/>
</dbReference>
<protein>
    <submittedName>
        <fullName evidence="15">PAS domain S-box protein</fullName>
    </submittedName>
</protein>
<dbReference type="InterPro" id="IPR035965">
    <property type="entry name" value="PAS-like_dom_sf"/>
</dbReference>
<keyword evidence="8 11" id="KW-0472">Membrane</keyword>
<dbReference type="SUPFAM" id="SSF55785">
    <property type="entry name" value="PYP-like sensor domain (PAS domain)"/>
    <property type="match status" value="1"/>
</dbReference>
<evidence type="ECO:0000256" key="7">
    <source>
        <dbReference type="ARBA" id="ARBA00022989"/>
    </source>
</evidence>
<evidence type="ECO:0000256" key="5">
    <source>
        <dbReference type="ARBA" id="ARBA00022519"/>
    </source>
</evidence>
<dbReference type="Proteomes" id="UP000263993">
    <property type="component" value="Unassembled WGS sequence"/>
</dbReference>
<evidence type="ECO:0000259" key="13">
    <source>
        <dbReference type="PROSITE" id="PS50112"/>
    </source>
</evidence>
<dbReference type="SMART" id="SM00283">
    <property type="entry name" value="MA"/>
    <property type="match status" value="1"/>
</dbReference>
<keyword evidence="2" id="KW-1003">Cell membrane</keyword>
<feature type="domain" description="HAMP" evidence="14">
    <location>
        <begin position="220"/>
        <end position="272"/>
    </location>
</feature>
<dbReference type="InterPro" id="IPR051310">
    <property type="entry name" value="MCP_chemotaxis"/>
</dbReference>
<dbReference type="NCBIfam" id="TIGR00229">
    <property type="entry name" value="sensory_box"/>
    <property type="match status" value="1"/>
</dbReference>
<dbReference type="PROSITE" id="PS50111">
    <property type="entry name" value="CHEMOTAXIS_TRANSDUC_2"/>
    <property type="match status" value="1"/>
</dbReference>
<dbReference type="RefSeq" id="WP_115518871.1">
    <property type="nucleotide sequence ID" value="NZ_QRGO01000003.1"/>
</dbReference>
<dbReference type="InterPro" id="IPR013655">
    <property type="entry name" value="PAS_fold_3"/>
</dbReference>
<name>A0A371B1M1_9BRAD</name>
<dbReference type="InterPro" id="IPR004089">
    <property type="entry name" value="MCPsignal_dom"/>
</dbReference>
<dbReference type="Pfam" id="PF00015">
    <property type="entry name" value="MCPsignal"/>
    <property type="match status" value="1"/>
</dbReference>
<feature type="transmembrane region" description="Helical" evidence="11">
    <location>
        <begin position="167"/>
        <end position="186"/>
    </location>
</feature>
<dbReference type="EMBL" id="QRGO01000003">
    <property type="protein sequence ID" value="RDV01353.1"/>
    <property type="molecule type" value="Genomic_DNA"/>
</dbReference>
<keyword evidence="3" id="KW-0488">Methylation</keyword>
<dbReference type="AlphaFoldDB" id="A0A371B1M1"/>
<evidence type="ECO:0000256" key="8">
    <source>
        <dbReference type="ARBA" id="ARBA00023136"/>
    </source>
</evidence>
<feature type="transmembrane region" description="Helical" evidence="11">
    <location>
        <begin position="198"/>
        <end position="218"/>
    </location>
</feature>
<keyword evidence="6 11" id="KW-0812">Transmembrane</keyword>
<evidence type="ECO:0000256" key="11">
    <source>
        <dbReference type="SAM" id="Phobius"/>
    </source>
</evidence>
<dbReference type="PROSITE" id="PS50112">
    <property type="entry name" value="PAS"/>
    <property type="match status" value="1"/>
</dbReference>
<dbReference type="OrthoDB" id="9765776at2"/>
<comment type="caution">
    <text evidence="15">The sequence shown here is derived from an EMBL/GenBank/DDBJ whole genome shotgun (WGS) entry which is preliminary data.</text>
</comment>
<keyword evidence="4" id="KW-0145">Chemotaxis</keyword>
<dbReference type="SUPFAM" id="SSF58104">
    <property type="entry name" value="Methyl-accepting chemotaxis protein (MCP) signaling domain"/>
    <property type="match status" value="1"/>
</dbReference>
<dbReference type="PANTHER" id="PTHR43531:SF7">
    <property type="entry name" value="AEROTAXIS RECEPTOR"/>
    <property type="match status" value="1"/>
</dbReference>